<evidence type="ECO:0000313" key="4">
    <source>
        <dbReference type="Proteomes" id="UP000693970"/>
    </source>
</evidence>
<feature type="transmembrane region" description="Helical" evidence="1">
    <location>
        <begin position="41"/>
        <end position="58"/>
    </location>
</feature>
<feature type="domain" description="Protein kinase" evidence="2">
    <location>
        <begin position="208"/>
        <end position="523"/>
    </location>
</feature>
<gene>
    <name evidence="3" type="ORF">IV203_027271</name>
</gene>
<organism evidence="3 4">
    <name type="scientific">Nitzschia inconspicua</name>
    <dbReference type="NCBI Taxonomy" id="303405"/>
    <lineage>
        <taxon>Eukaryota</taxon>
        <taxon>Sar</taxon>
        <taxon>Stramenopiles</taxon>
        <taxon>Ochrophyta</taxon>
        <taxon>Bacillariophyta</taxon>
        <taxon>Bacillariophyceae</taxon>
        <taxon>Bacillariophycidae</taxon>
        <taxon>Bacillariales</taxon>
        <taxon>Bacillariaceae</taxon>
        <taxon>Nitzschia</taxon>
    </lineage>
</organism>
<dbReference type="AlphaFoldDB" id="A0A9K3LXD6"/>
<keyword evidence="1" id="KW-0472">Membrane</keyword>
<evidence type="ECO:0000313" key="3">
    <source>
        <dbReference type="EMBL" id="KAG7369525.1"/>
    </source>
</evidence>
<dbReference type="InterPro" id="IPR051681">
    <property type="entry name" value="Ser/Thr_Kinases-Pseudokinases"/>
</dbReference>
<keyword evidence="1" id="KW-1133">Transmembrane helix</keyword>
<dbReference type="PROSITE" id="PS50011">
    <property type="entry name" value="PROTEIN_KINASE_DOM"/>
    <property type="match status" value="1"/>
</dbReference>
<name>A0A9K3LXD6_9STRA</name>
<dbReference type="PANTHER" id="PTHR44329:SF214">
    <property type="entry name" value="PROTEIN KINASE DOMAIN-CONTAINING PROTEIN"/>
    <property type="match status" value="1"/>
</dbReference>
<evidence type="ECO:0000259" key="2">
    <source>
        <dbReference type="PROSITE" id="PS50011"/>
    </source>
</evidence>
<dbReference type="GO" id="GO:0005524">
    <property type="term" value="F:ATP binding"/>
    <property type="evidence" value="ECO:0007669"/>
    <property type="project" value="InterPro"/>
</dbReference>
<dbReference type="GO" id="GO:0004674">
    <property type="term" value="F:protein serine/threonine kinase activity"/>
    <property type="evidence" value="ECO:0007669"/>
    <property type="project" value="TreeGrafter"/>
</dbReference>
<dbReference type="EMBL" id="JAGRRH010000005">
    <property type="protein sequence ID" value="KAG7369525.1"/>
    <property type="molecule type" value="Genomic_DNA"/>
</dbReference>
<evidence type="ECO:0000256" key="1">
    <source>
        <dbReference type="SAM" id="Phobius"/>
    </source>
</evidence>
<protein>
    <recommendedName>
        <fullName evidence="2">Protein kinase domain-containing protein</fullName>
    </recommendedName>
</protein>
<dbReference type="OrthoDB" id="45972at2759"/>
<dbReference type="PANTHER" id="PTHR44329">
    <property type="entry name" value="SERINE/THREONINE-PROTEIN KINASE TNNI3K-RELATED"/>
    <property type="match status" value="1"/>
</dbReference>
<keyword evidence="4" id="KW-1185">Reference proteome</keyword>
<accession>A0A9K3LXD6</accession>
<proteinExistence type="predicted"/>
<dbReference type="InterPro" id="IPR000719">
    <property type="entry name" value="Prot_kinase_dom"/>
</dbReference>
<reference evidence="3" key="1">
    <citation type="journal article" date="2021" name="Sci. Rep.">
        <title>Diploid genomic architecture of Nitzschia inconspicua, an elite biomass production diatom.</title>
        <authorList>
            <person name="Oliver A."/>
            <person name="Podell S."/>
            <person name="Pinowska A."/>
            <person name="Traller J.C."/>
            <person name="Smith S.R."/>
            <person name="McClure R."/>
            <person name="Beliaev A."/>
            <person name="Bohutskyi P."/>
            <person name="Hill E.A."/>
            <person name="Rabines A."/>
            <person name="Zheng H."/>
            <person name="Allen L.Z."/>
            <person name="Kuo A."/>
            <person name="Grigoriev I.V."/>
            <person name="Allen A.E."/>
            <person name="Hazlebeck D."/>
            <person name="Allen E.E."/>
        </authorList>
    </citation>
    <scope>NUCLEOTIDE SEQUENCE</scope>
    <source>
        <strain evidence="3">Hildebrandi</strain>
    </source>
</reference>
<comment type="caution">
    <text evidence="3">The sequence shown here is derived from an EMBL/GenBank/DDBJ whole genome shotgun (WGS) entry which is preliminary data.</text>
</comment>
<reference evidence="3" key="2">
    <citation type="submission" date="2021-04" db="EMBL/GenBank/DDBJ databases">
        <authorList>
            <person name="Podell S."/>
        </authorList>
    </citation>
    <scope>NUCLEOTIDE SEQUENCE</scope>
    <source>
        <strain evidence="3">Hildebrandi</strain>
    </source>
</reference>
<sequence length="559" mass="63240">MTINSSVINIRKLREHSFLLLRVVEYEKLFLTRRRLVSSKTVVPVLALLFLLCYYVRIGRNLALIEAKLEILQSTNDQQFDKPVLYENTISKRWITVKSHSHHPRTIALDNELGTAVTYTATRERSRTVTSTSSLFDPSLRQTEQPWQGAFVLDASDDYYFSDDSEDNRPLRSADFDPSFQKNEGCVPMADWQKSPQPVCNVLHESPLQQLELLGEGSVSVVFQFGPGEDGTIASVKDALILKTNMFEYQVRHREMKGRAKDAIVAGHNTGSRYILPVHGYCGISGVFPKASEGTMYDYVTSVRAGGEELSPVNKLRVAIHMANAIADLHGVPLPTTSFADAKAGAGHRSTSEDYLPFFAHNDLDVDQFVFHDGRFQLNDFNHGKVISRSVLSSSDFHACWEPPGMKPHLCRSPESLRYYYYSAKNPRDRHQEFSYGPADVFMLGTALFLMLTNEWMWGKRHKRRELSYRLINGKRPPIPARYTEPNDPALNAIIQALQSCWRHRPSDRPLAKQVALELELQLARILGKGSAAASLDVEDVQIELPQIIDGIDDMDDYM</sequence>
<keyword evidence="1" id="KW-0812">Transmembrane</keyword>
<dbReference type="Proteomes" id="UP000693970">
    <property type="component" value="Unassembled WGS sequence"/>
</dbReference>